<evidence type="ECO:0000313" key="3">
    <source>
        <dbReference type="Proteomes" id="UP000484858"/>
    </source>
</evidence>
<dbReference type="EMBL" id="BARJ01000003">
    <property type="protein sequence ID" value="GEM16173.1"/>
    <property type="molecule type" value="Genomic_DNA"/>
</dbReference>
<gene>
    <name evidence="2" type="ORF">NBRC3293_0670</name>
</gene>
<accession>A0A829WSM1</accession>
<dbReference type="Proteomes" id="UP000484858">
    <property type="component" value="Unassembled WGS sequence"/>
</dbReference>
<sequence length="48" mass="5415">MLKLSIYVNDKMSVTFLMGGLLDACLVLMLKIPHQTFRFPALNCLSVQ</sequence>
<evidence type="ECO:0000313" key="2">
    <source>
        <dbReference type="EMBL" id="GEM16173.1"/>
    </source>
</evidence>
<keyword evidence="1" id="KW-1133">Transmembrane helix</keyword>
<organism evidence="2 3">
    <name type="scientific">Gluconobacter oxydans NBRC 3293</name>
    <dbReference type="NCBI Taxonomy" id="1315969"/>
    <lineage>
        <taxon>Bacteria</taxon>
        <taxon>Pseudomonadati</taxon>
        <taxon>Pseudomonadota</taxon>
        <taxon>Alphaproteobacteria</taxon>
        <taxon>Acetobacterales</taxon>
        <taxon>Acetobacteraceae</taxon>
        <taxon>Gluconobacter</taxon>
    </lineage>
</organism>
<protein>
    <submittedName>
        <fullName evidence="2">Uncharacterized protein</fullName>
    </submittedName>
</protein>
<name>A0A829WSM1_GLUOY</name>
<keyword evidence="1" id="KW-0472">Membrane</keyword>
<feature type="transmembrane region" description="Helical" evidence="1">
    <location>
        <begin position="12"/>
        <end position="30"/>
    </location>
</feature>
<keyword evidence="1" id="KW-0812">Transmembrane</keyword>
<dbReference type="AlphaFoldDB" id="A0A829WSM1"/>
<reference evidence="2 3" key="1">
    <citation type="submission" date="2013-04" db="EMBL/GenBank/DDBJ databases">
        <title>Gluconobacter oxydans NBRC 3293 whole genome sequence.</title>
        <authorList>
            <person name="Matsutani M."/>
            <person name="Yakushi T."/>
            <person name="Matsushita K."/>
        </authorList>
    </citation>
    <scope>NUCLEOTIDE SEQUENCE [LARGE SCALE GENOMIC DNA]</scope>
    <source>
        <strain evidence="2 3">NBRC 3293</strain>
    </source>
</reference>
<comment type="caution">
    <text evidence="2">The sequence shown here is derived from an EMBL/GenBank/DDBJ whole genome shotgun (WGS) entry which is preliminary data.</text>
</comment>
<evidence type="ECO:0000256" key="1">
    <source>
        <dbReference type="SAM" id="Phobius"/>
    </source>
</evidence>
<proteinExistence type="predicted"/>